<accession>A0AAP0AUU9</accession>
<sequence length="670" mass="74457">MEATEEVVIIGAGISGLATALGLHRKGISSLILESSQSLRASGFALTVWSNAWRALDALGVADSLRRAHYRLQRIIATSGSKISQLTFGDQGKQRDLEMRCLRRSLLLEALAKELPPGAIRYSSKVIGIEDDGYLKLLHLENGSTIKTKPPALTTPQGGAQQVPGVVPPPPVPAQFLQTDMGQTLTAILDAFRAQQAPAPQQIPGANWLSIFRGLSPPSFLGTESAVRTEEWLDIMEEMLTGIRSPWEERVPLVVSCLESHAKRWWKTVLDSTFAERVAAEVSWDEFRPMLLEHFVPRSARDELEDRFLQLKQGTRTVVEYHREFNHLARFADSYQLDEAAYTKRFYKGLREDMRDALLFVSDGPITRILEMAKRLEADWHTTRGRKRPTEDQSRGARNDQRRGRVTEAQRVEGQPRPEERQELKEQVILAPQPIQIREIPRPQLRDVQRPGGGAYTRPECFHCHQVGHIKRNCPMRGVPPPAPQVAPPAQYFGGRGRGQGRGYQGGDRRQGREQVYALDLTQPRHPEEVITGIVFISGKPAYTLFDTGASRSFVSEAFIVGLAGVERFIGLALRVRLADGSELHTTAHCNMEAQIGGKAFEAPAAILRMPSYDLILGMSWLYWNHALIDCVAKKIILRHGDSSVVIEGERGAQHGGAASEVRALGDGAI</sequence>
<dbReference type="AlphaFoldDB" id="A0AAP0AUU9"/>
<feature type="region of interest" description="Disordered" evidence="4">
    <location>
        <begin position="381"/>
        <end position="425"/>
    </location>
</feature>
<evidence type="ECO:0000313" key="7">
    <source>
        <dbReference type="Proteomes" id="UP001418222"/>
    </source>
</evidence>
<name>A0AAP0AUU9_9ASPA</name>
<dbReference type="Gene3D" id="3.50.50.60">
    <property type="entry name" value="FAD/NAD(P)-binding domain"/>
    <property type="match status" value="1"/>
</dbReference>
<keyword evidence="3" id="KW-0479">Metal-binding</keyword>
<dbReference type="SUPFAM" id="SSF50630">
    <property type="entry name" value="Acid proteases"/>
    <property type="match status" value="1"/>
</dbReference>
<feature type="domain" description="CCHC-type" evidence="5">
    <location>
        <begin position="461"/>
        <end position="475"/>
    </location>
</feature>
<dbReference type="InterPro" id="IPR036188">
    <property type="entry name" value="FAD/NAD-bd_sf"/>
</dbReference>
<gene>
    <name evidence="6" type="ORF">KSP39_PZI022867</name>
</gene>
<dbReference type="SUPFAM" id="SSF51905">
    <property type="entry name" value="FAD/NAD(P)-binding domain"/>
    <property type="match status" value="1"/>
</dbReference>
<dbReference type="InterPro" id="IPR036875">
    <property type="entry name" value="Znf_CCHC_sf"/>
</dbReference>
<proteinExistence type="predicted"/>
<feature type="compositionally biased region" description="Gly residues" evidence="4">
    <location>
        <begin position="494"/>
        <end position="506"/>
    </location>
</feature>
<dbReference type="Pfam" id="PF03732">
    <property type="entry name" value="Retrotrans_gag"/>
    <property type="match status" value="1"/>
</dbReference>
<protein>
    <recommendedName>
        <fullName evidence="5">CCHC-type domain-containing protein</fullName>
    </recommendedName>
</protein>
<dbReference type="PROSITE" id="PS50158">
    <property type="entry name" value="ZF_CCHC"/>
    <property type="match status" value="1"/>
</dbReference>
<dbReference type="GO" id="GO:0008270">
    <property type="term" value="F:zinc ion binding"/>
    <property type="evidence" value="ECO:0007669"/>
    <property type="project" value="UniProtKB-KW"/>
</dbReference>
<dbReference type="GO" id="GO:0003676">
    <property type="term" value="F:nucleic acid binding"/>
    <property type="evidence" value="ECO:0007669"/>
    <property type="project" value="InterPro"/>
</dbReference>
<keyword evidence="7" id="KW-1185">Reference proteome</keyword>
<dbReference type="Proteomes" id="UP001418222">
    <property type="component" value="Unassembled WGS sequence"/>
</dbReference>
<evidence type="ECO:0000256" key="1">
    <source>
        <dbReference type="ARBA" id="ARBA00023002"/>
    </source>
</evidence>
<evidence type="ECO:0000313" key="6">
    <source>
        <dbReference type="EMBL" id="KAK8916083.1"/>
    </source>
</evidence>
<keyword evidence="2" id="KW-0503">Monooxygenase</keyword>
<evidence type="ECO:0000256" key="3">
    <source>
        <dbReference type="PROSITE-ProRule" id="PRU00047"/>
    </source>
</evidence>
<keyword evidence="3" id="KW-0863">Zinc-finger</keyword>
<organism evidence="6 7">
    <name type="scientific">Platanthera zijinensis</name>
    <dbReference type="NCBI Taxonomy" id="2320716"/>
    <lineage>
        <taxon>Eukaryota</taxon>
        <taxon>Viridiplantae</taxon>
        <taxon>Streptophyta</taxon>
        <taxon>Embryophyta</taxon>
        <taxon>Tracheophyta</taxon>
        <taxon>Spermatophyta</taxon>
        <taxon>Magnoliopsida</taxon>
        <taxon>Liliopsida</taxon>
        <taxon>Asparagales</taxon>
        <taxon>Orchidaceae</taxon>
        <taxon>Orchidoideae</taxon>
        <taxon>Orchideae</taxon>
        <taxon>Orchidinae</taxon>
        <taxon>Platanthera</taxon>
    </lineage>
</organism>
<evidence type="ECO:0000256" key="2">
    <source>
        <dbReference type="ARBA" id="ARBA00023033"/>
    </source>
</evidence>
<dbReference type="PANTHER" id="PTHR45934">
    <property type="entry name" value="FAD/NAD(P)-BINDING OXIDOREDUCTASE FAMILY PROTEIN"/>
    <property type="match status" value="1"/>
</dbReference>
<dbReference type="Gene3D" id="2.40.70.10">
    <property type="entry name" value="Acid Proteases"/>
    <property type="match status" value="1"/>
</dbReference>
<keyword evidence="1" id="KW-0560">Oxidoreductase</keyword>
<dbReference type="Pfam" id="PF08284">
    <property type="entry name" value="RVP_2"/>
    <property type="match status" value="1"/>
</dbReference>
<dbReference type="GO" id="GO:0004497">
    <property type="term" value="F:monooxygenase activity"/>
    <property type="evidence" value="ECO:0007669"/>
    <property type="project" value="UniProtKB-KW"/>
</dbReference>
<dbReference type="InterPro" id="IPR044560">
    <property type="entry name" value="MOase"/>
</dbReference>
<comment type="caution">
    <text evidence="6">The sequence shown here is derived from an EMBL/GenBank/DDBJ whole genome shotgun (WGS) entry which is preliminary data.</text>
</comment>
<dbReference type="Pfam" id="PF01266">
    <property type="entry name" value="DAO"/>
    <property type="match status" value="1"/>
</dbReference>
<evidence type="ECO:0000259" key="5">
    <source>
        <dbReference type="PROSITE" id="PS50158"/>
    </source>
</evidence>
<dbReference type="EMBL" id="JBBWWQ010000020">
    <property type="protein sequence ID" value="KAK8916083.1"/>
    <property type="molecule type" value="Genomic_DNA"/>
</dbReference>
<evidence type="ECO:0000256" key="4">
    <source>
        <dbReference type="SAM" id="MobiDB-lite"/>
    </source>
</evidence>
<dbReference type="SUPFAM" id="SSF57756">
    <property type="entry name" value="Retrovirus zinc finger-like domains"/>
    <property type="match status" value="1"/>
</dbReference>
<dbReference type="SMART" id="SM00343">
    <property type="entry name" value="ZnF_C2HC"/>
    <property type="match status" value="1"/>
</dbReference>
<dbReference type="InterPro" id="IPR001878">
    <property type="entry name" value="Znf_CCHC"/>
</dbReference>
<keyword evidence="3" id="KW-0862">Zinc</keyword>
<dbReference type="PANTHER" id="PTHR45934:SF28">
    <property type="entry name" value="OS03G0153100 PROTEIN"/>
    <property type="match status" value="1"/>
</dbReference>
<dbReference type="Gene3D" id="4.10.60.10">
    <property type="entry name" value="Zinc finger, CCHC-type"/>
    <property type="match status" value="1"/>
</dbReference>
<reference evidence="6 7" key="1">
    <citation type="journal article" date="2022" name="Nat. Plants">
        <title>Genomes of leafy and leafless Platanthera orchids illuminate the evolution of mycoheterotrophy.</title>
        <authorList>
            <person name="Li M.H."/>
            <person name="Liu K.W."/>
            <person name="Li Z."/>
            <person name="Lu H.C."/>
            <person name="Ye Q.L."/>
            <person name="Zhang D."/>
            <person name="Wang J.Y."/>
            <person name="Li Y.F."/>
            <person name="Zhong Z.M."/>
            <person name="Liu X."/>
            <person name="Yu X."/>
            <person name="Liu D.K."/>
            <person name="Tu X.D."/>
            <person name="Liu B."/>
            <person name="Hao Y."/>
            <person name="Liao X.Y."/>
            <person name="Jiang Y.T."/>
            <person name="Sun W.H."/>
            <person name="Chen J."/>
            <person name="Chen Y.Q."/>
            <person name="Ai Y."/>
            <person name="Zhai J.W."/>
            <person name="Wu S.S."/>
            <person name="Zhou Z."/>
            <person name="Hsiao Y.Y."/>
            <person name="Wu W.L."/>
            <person name="Chen Y.Y."/>
            <person name="Lin Y.F."/>
            <person name="Hsu J.L."/>
            <person name="Li C.Y."/>
            <person name="Wang Z.W."/>
            <person name="Zhao X."/>
            <person name="Zhong W.Y."/>
            <person name="Ma X.K."/>
            <person name="Ma L."/>
            <person name="Huang J."/>
            <person name="Chen G.Z."/>
            <person name="Huang M.Z."/>
            <person name="Huang L."/>
            <person name="Peng D.H."/>
            <person name="Luo Y.B."/>
            <person name="Zou S.Q."/>
            <person name="Chen S.P."/>
            <person name="Lan S."/>
            <person name="Tsai W.C."/>
            <person name="Van de Peer Y."/>
            <person name="Liu Z.J."/>
        </authorList>
    </citation>
    <scope>NUCLEOTIDE SEQUENCE [LARGE SCALE GENOMIC DNA]</scope>
    <source>
        <strain evidence="6">Lor287</strain>
    </source>
</reference>
<dbReference type="CDD" id="cd00303">
    <property type="entry name" value="retropepsin_like"/>
    <property type="match status" value="1"/>
</dbReference>
<feature type="region of interest" description="Disordered" evidence="4">
    <location>
        <begin position="491"/>
        <end position="510"/>
    </location>
</feature>
<dbReference type="InterPro" id="IPR005162">
    <property type="entry name" value="Retrotrans_gag_dom"/>
</dbReference>
<dbReference type="InterPro" id="IPR021109">
    <property type="entry name" value="Peptidase_aspartic_dom_sf"/>
</dbReference>
<dbReference type="InterPro" id="IPR006076">
    <property type="entry name" value="FAD-dep_OxRdtase"/>
</dbReference>